<protein>
    <recommendedName>
        <fullName evidence="4">Flagellin N-methylase</fullName>
    </recommendedName>
</protein>
<dbReference type="EMBL" id="SJPW01000008">
    <property type="protein sequence ID" value="TWU46374.1"/>
    <property type="molecule type" value="Genomic_DNA"/>
</dbReference>
<sequence>MRQNGLRHSTSPVDTVFYDSPDLPTPGRLCYRFGNLGPRSGPSTTALDANMSVVSLPAKRRRSDYPEAANLCEHCTAKCCHYFALGIDEPEVRRDYDFMRWYLLHDRATLFVEDTTWYLLVHTTCKHLRDDYMCGIYETRPQICRDYTTAECEFEDDWCYEKYFESPEQIDEYADALFGPQFPEPDRKPEHSLRSRKPSGLPIA</sequence>
<keyword evidence="3" id="KW-1185">Reference proteome</keyword>
<feature type="compositionally biased region" description="Basic and acidic residues" evidence="1">
    <location>
        <begin position="184"/>
        <end position="193"/>
    </location>
</feature>
<evidence type="ECO:0000313" key="2">
    <source>
        <dbReference type="EMBL" id="TWU46374.1"/>
    </source>
</evidence>
<evidence type="ECO:0000313" key="3">
    <source>
        <dbReference type="Proteomes" id="UP000318288"/>
    </source>
</evidence>
<comment type="caution">
    <text evidence="2">The sequence shown here is derived from an EMBL/GenBank/DDBJ whole genome shotgun (WGS) entry which is preliminary data.</text>
</comment>
<dbReference type="Pfam" id="PF03692">
    <property type="entry name" value="CxxCxxCC"/>
    <property type="match status" value="1"/>
</dbReference>
<dbReference type="Proteomes" id="UP000318288">
    <property type="component" value="Unassembled WGS sequence"/>
</dbReference>
<evidence type="ECO:0000256" key="1">
    <source>
        <dbReference type="SAM" id="MobiDB-lite"/>
    </source>
</evidence>
<organism evidence="2 3">
    <name type="scientific">Rubripirellula tenax</name>
    <dbReference type="NCBI Taxonomy" id="2528015"/>
    <lineage>
        <taxon>Bacteria</taxon>
        <taxon>Pseudomonadati</taxon>
        <taxon>Planctomycetota</taxon>
        <taxon>Planctomycetia</taxon>
        <taxon>Pirellulales</taxon>
        <taxon>Pirellulaceae</taxon>
        <taxon>Rubripirellula</taxon>
    </lineage>
</organism>
<name>A0A5C6ED31_9BACT</name>
<dbReference type="InterPro" id="IPR005358">
    <property type="entry name" value="Puta_zinc/iron-chelating_dom"/>
</dbReference>
<gene>
    <name evidence="2" type="ORF">Poly51_57700</name>
</gene>
<dbReference type="AlphaFoldDB" id="A0A5C6ED31"/>
<accession>A0A5C6ED31</accession>
<proteinExistence type="predicted"/>
<feature type="region of interest" description="Disordered" evidence="1">
    <location>
        <begin position="178"/>
        <end position="204"/>
    </location>
</feature>
<evidence type="ECO:0008006" key="4">
    <source>
        <dbReference type="Google" id="ProtNLM"/>
    </source>
</evidence>
<reference evidence="2 3" key="1">
    <citation type="submission" date="2019-02" db="EMBL/GenBank/DDBJ databases">
        <title>Deep-cultivation of Planctomycetes and their phenomic and genomic characterization uncovers novel biology.</title>
        <authorList>
            <person name="Wiegand S."/>
            <person name="Jogler M."/>
            <person name="Boedeker C."/>
            <person name="Pinto D."/>
            <person name="Vollmers J."/>
            <person name="Rivas-Marin E."/>
            <person name="Kohn T."/>
            <person name="Peeters S.H."/>
            <person name="Heuer A."/>
            <person name="Rast P."/>
            <person name="Oberbeckmann S."/>
            <person name="Bunk B."/>
            <person name="Jeske O."/>
            <person name="Meyerdierks A."/>
            <person name="Storesund J.E."/>
            <person name="Kallscheuer N."/>
            <person name="Luecker S."/>
            <person name="Lage O.M."/>
            <person name="Pohl T."/>
            <person name="Merkel B.J."/>
            <person name="Hornburger P."/>
            <person name="Mueller R.-W."/>
            <person name="Bruemmer F."/>
            <person name="Labrenz M."/>
            <person name="Spormann A.M."/>
            <person name="Op Den Camp H."/>
            <person name="Overmann J."/>
            <person name="Amann R."/>
            <person name="Jetten M.S.M."/>
            <person name="Mascher T."/>
            <person name="Medema M.H."/>
            <person name="Devos D.P."/>
            <person name="Kaster A.-K."/>
            <person name="Ovreas L."/>
            <person name="Rohde M."/>
            <person name="Galperin M.Y."/>
            <person name="Jogler C."/>
        </authorList>
    </citation>
    <scope>NUCLEOTIDE SEQUENCE [LARGE SCALE GENOMIC DNA]</scope>
    <source>
        <strain evidence="2 3">Poly51</strain>
    </source>
</reference>